<dbReference type="InterPro" id="IPR056884">
    <property type="entry name" value="NPHP3-like_N"/>
</dbReference>
<comment type="caution">
    <text evidence="3">The sequence shown here is derived from an EMBL/GenBank/DDBJ whole genome shotgun (WGS) entry which is preliminary data.</text>
</comment>
<feature type="domain" description="Nephrocystin 3-like N-terminal" evidence="2">
    <location>
        <begin position="18"/>
        <end position="141"/>
    </location>
</feature>
<dbReference type="Pfam" id="PF24883">
    <property type="entry name" value="NPHP3_N"/>
    <property type="match status" value="1"/>
</dbReference>
<evidence type="ECO:0000259" key="2">
    <source>
        <dbReference type="Pfam" id="PF24883"/>
    </source>
</evidence>
<proteinExistence type="predicted"/>
<evidence type="ECO:0000313" key="4">
    <source>
        <dbReference type="Proteomes" id="UP000694050"/>
    </source>
</evidence>
<name>A0A8J5TVF9_FUSOX</name>
<gene>
    <name evidence="3" type="ORF">Forpe1208_v003961</name>
</gene>
<keyword evidence="1" id="KW-0677">Repeat</keyword>
<evidence type="ECO:0000256" key="1">
    <source>
        <dbReference type="ARBA" id="ARBA00022737"/>
    </source>
</evidence>
<sequence length="219" mass="24384">MGRRNGCTFALVFREKASVIDYLLTKISQAGSRVTFFFSRFDESESLTAETTLRAIAKQLIHTRDISDYTKQALEKVQNANGEALSQVSELFIHLLSKGSRTTWIILDGLDEFPRDERRKLIDVLGSILLVPEVKMFATGRDQADSILERANPGLERLSMNCPLGKSGMEELVNQAVQTGLDAEELLVSDKGLIAEIKNTLTQNANGMHVFSDLYSARL</sequence>
<reference evidence="3" key="1">
    <citation type="submission" date="2021-04" db="EMBL/GenBank/DDBJ databases">
        <title>First draft genome resource for Brassicaceae pathogens Fusarium oxysporum f. sp. raphani and Fusarium oxysporum f. sp. rapae.</title>
        <authorList>
            <person name="Asai S."/>
        </authorList>
    </citation>
    <scope>NUCLEOTIDE SEQUENCE</scope>
    <source>
        <strain evidence="3">Tf1208</strain>
    </source>
</reference>
<dbReference type="AlphaFoldDB" id="A0A8J5TVF9"/>
<dbReference type="PANTHER" id="PTHR10039:SF10">
    <property type="entry name" value="NACHT DOMAIN-CONTAINING PROTEIN"/>
    <property type="match status" value="1"/>
</dbReference>
<dbReference type="EMBL" id="JAELUQ010000003">
    <property type="protein sequence ID" value="KAG7418010.1"/>
    <property type="molecule type" value="Genomic_DNA"/>
</dbReference>
<protein>
    <recommendedName>
        <fullName evidence="2">Nephrocystin 3-like N-terminal domain-containing protein</fullName>
    </recommendedName>
</protein>
<evidence type="ECO:0000313" key="3">
    <source>
        <dbReference type="EMBL" id="KAG7418010.1"/>
    </source>
</evidence>
<dbReference type="Proteomes" id="UP000694050">
    <property type="component" value="Unassembled WGS sequence"/>
</dbReference>
<organism evidence="3 4">
    <name type="scientific">Fusarium oxysporum f. sp. rapae</name>
    <dbReference type="NCBI Taxonomy" id="485398"/>
    <lineage>
        <taxon>Eukaryota</taxon>
        <taxon>Fungi</taxon>
        <taxon>Dikarya</taxon>
        <taxon>Ascomycota</taxon>
        <taxon>Pezizomycotina</taxon>
        <taxon>Sordariomycetes</taxon>
        <taxon>Hypocreomycetidae</taxon>
        <taxon>Hypocreales</taxon>
        <taxon>Nectriaceae</taxon>
        <taxon>Fusarium</taxon>
        <taxon>Fusarium oxysporum species complex</taxon>
    </lineage>
</organism>
<dbReference type="PANTHER" id="PTHR10039">
    <property type="entry name" value="AMELOGENIN"/>
    <property type="match status" value="1"/>
</dbReference>
<accession>A0A8J5TVF9</accession>